<dbReference type="InterPro" id="IPR027417">
    <property type="entry name" value="P-loop_NTPase"/>
</dbReference>
<gene>
    <name evidence="1" type="ORF">CRD59_07100</name>
</gene>
<dbReference type="Proteomes" id="UP000252345">
    <property type="component" value="Unassembled WGS sequence"/>
</dbReference>
<organism evidence="1 2">
    <name type="scientific">Bifidobacterium xylocopae</name>
    <dbReference type="NCBI Taxonomy" id="2493119"/>
    <lineage>
        <taxon>Bacteria</taxon>
        <taxon>Bacillati</taxon>
        <taxon>Actinomycetota</taxon>
        <taxon>Actinomycetes</taxon>
        <taxon>Bifidobacteriales</taxon>
        <taxon>Bifidobacteriaceae</taxon>
        <taxon>Bifidobacterium</taxon>
    </lineage>
</organism>
<keyword evidence="2" id="KW-1185">Reference proteome</keyword>
<evidence type="ECO:0000313" key="2">
    <source>
        <dbReference type="Proteomes" id="UP000252345"/>
    </source>
</evidence>
<dbReference type="SUPFAM" id="SSF52540">
    <property type="entry name" value="P-loop containing nucleoside triphosphate hydrolases"/>
    <property type="match status" value="1"/>
</dbReference>
<reference evidence="1 2" key="1">
    <citation type="submission" date="2017-10" db="EMBL/GenBank/DDBJ databases">
        <title>Bifidobacterium xylocopum sp. nov. and Bifidobacterium aemilianum sp. nov., from the carpenter bee (Xylocopa violacea) digestive tract.</title>
        <authorList>
            <person name="Alberoni D."/>
            <person name="Baffoni L."/>
            <person name="Di Gioia D."/>
            <person name="Gaggia F."/>
            <person name="Biavati B."/>
        </authorList>
    </citation>
    <scope>NUCLEOTIDE SEQUENCE [LARGE SCALE GENOMIC DNA]</scope>
    <source>
        <strain evidence="1 2">XV2</strain>
    </source>
</reference>
<dbReference type="Gene3D" id="3.40.50.300">
    <property type="entry name" value="P-loop containing nucleotide triphosphate hydrolases"/>
    <property type="match status" value="1"/>
</dbReference>
<sequence>MTGASLCCDPLSWFMRAHFISNPSAFILGKPGLGKSTIARRWAIGYDHMGINTMFLGDVKGEHVDVVRALGGQVIAIGPGKGSINVLDPGGALGSLHRVSGAKRDELHTIIQNRRGNMVRALITISRGSRPSERERNILSACLDVLDERFGDKPPLMSDLLQVLREAPAPVRAVAVDRGDLQRYQAVTEGLESSLISLSGPGLMGDLFSHHTSEQIDPTRPVVFDISAINEVDQSVRAAALMACWDAGFCAVDVNHLLATAGLEPLLRYFLVLDELWSALRSGPDMVERVDQVTRLNRSFGVGQALISHTMSDLLSLPEESDRMKARGFVERSGMVVCGGLPQKEIPLLNSAISMSQTEASMLASWQDPPSWDTKAGVEAPPPGRGNFLVKVGGRPGIPFHLDLTAAELHVNDTNKLWHEEA</sequence>
<evidence type="ECO:0000313" key="1">
    <source>
        <dbReference type="EMBL" id="RBP98811.1"/>
    </source>
</evidence>
<accession>A0A366KDR7</accession>
<comment type="caution">
    <text evidence="1">The sequence shown here is derived from an EMBL/GenBank/DDBJ whole genome shotgun (WGS) entry which is preliminary data.</text>
</comment>
<proteinExistence type="predicted"/>
<name>A0A366KDR7_9BIFI</name>
<protein>
    <submittedName>
        <fullName evidence="1">ATP/GTP-binding protein</fullName>
    </submittedName>
</protein>
<dbReference type="AlphaFoldDB" id="A0A366KDR7"/>
<dbReference type="EMBL" id="PDCH01000020">
    <property type="protein sequence ID" value="RBP98811.1"/>
    <property type="molecule type" value="Genomic_DNA"/>
</dbReference>